<keyword evidence="1" id="KW-1133">Transmembrane helix</keyword>
<keyword evidence="1" id="KW-0472">Membrane</keyword>
<protein>
    <submittedName>
        <fullName evidence="2">Uncharacterized protein</fullName>
    </submittedName>
</protein>
<accession>A0ABQ9BD74</accession>
<gene>
    <name evidence="2" type="ORF">OIU77_030775</name>
</gene>
<reference evidence="2" key="2">
    <citation type="journal article" date="2023" name="Int. J. Mol. Sci.">
        <title>De Novo Assembly and Annotation of 11 Diverse Shrub Willow (Salix) Genomes Reveals Novel Gene Organization in Sex-Linked Regions.</title>
        <authorList>
            <person name="Hyden B."/>
            <person name="Feng K."/>
            <person name="Yates T.B."/>
            <person name="Jawdy S."/>
            <person name="Cereghino C."/>
            <person name="Smart L.B."/>
            <person name="Muchero W."/>
        </authorList>
    </citation>
    <scope>NUCLEOTIDE SEQUENCE</scope>
    <source>
        <tissue evidence="2">Shoot tip</tissue>
    </source>
</reference>
<evidence type="ECO:0000256" key="1">
    <source>
        <dbReference type="SAM" id="Phobius"/>
    </source>
</evidence>
<keyword evidence="3" id="KW-1185">Reference proteome</keyword>
<comment type="caution">
    <text evidence="2">The sequence shown here is derived from an EMBL/GenBank/DDBJ whole genome shotgun (WGS) entry which is preliminary data.</text>
</comment>
<keyword evidence="1" id="KW-0812">Transmembrane</keyword>
<evidence type="ECO:0000313" key="2">
    <source>
        <dbReference type="EMBL" id="KAJ6382188.1"/>
    </source>
</evidence>
<name>A0ABQ9BD74_9ROSI</name>
<feature type="transmembrane region" description="Helical" evidence="1">
    <location>
        <begin position="21"/>
        <end position="38"/>
    </location>
</feature>
<sequence length="78" mass="9377">MEVEMKYRKEEDDDRYKFIKTFFFLLLFLSLGFMRLGLSSFRSHNVANKGKEFCSDWLYELLLLQLTIETVSHIESID</sequence>
<dbReference type="Proteomes" id="UP001141253">
    <property type="component" value="Chromosome 6"/>
</dbReference>
<organism evidence="2 3">
    <name type="scientific">Salix suchowensis</name>
    <dbReference type="NCBI Taxonomy" id="1278906"/>
    <lineage>
        <taxon>Eukaryota</taxon>
        <taxon>Viridiplantae</taxon>
        <taxon>Streptophyta</taxon>
        <taxon>Embryophyta</taxon>
        <taxon>Tracheophyta</taxon>
        <taxon>Spermatophyta</taxon>
        <taxon>Magnoliopsida</taxon>
        <taxon>eudicotyledons</taxon>
        <taxon>Gunneridae</taxon>
        <taxon>Pentapetalae</taxon>
        <taxon>rosids</taxon>
        <taxon>fabids</taxon>
        <taxon>Malpighiales</taxon>
        <taxon>Salicaceae</taxon>
        <taxon>Saliceae</taxon>
        <taxon>Salix</taxon>
    </lineage>
</organism>
<evidence type="ECO:0000313" key="3">
    <source>
        <dbReference type="Proteomes" id="UP001141253"/>
    </source>
</evidence>
<proteinExistence type="predicted"/>
<dbReference type="EMBL" id="JAPFFI010000009">
    <property type="protein sequence ID" value="KAJ6382188.1"/>
    <property type="molecule type" value="Genomic_DNA"/>
</dbReference>
<reference evidence="2" key="1">
    <citation type="submission" date="2022-10" db="EMBL/GenBank/DDBJ databases">
        <authorList>
            <person name="Hyden B.L."/>
            <person name="Feng K."/>
            <person name="Yates T."/>
            <person name="Jawdy S."/>
            <person name="Smart L.B."/>
            <person name="Muchero W."/>
        </authorList>
    </citation>
    <scope>NUCLEOTIDE SEQUENCE</scope>
    <source>
        <tissue evidence="2">Shoot tip</tissue>
    </source>
</reference>